<evidence type="ECO:0000313" key="8">
    <source>
        <dbReference type="EMBL" id="CAJ70949.1"/>
    </source>
</evidence>
<evidence type="ECO:0000313" key="11">
    <source>
        <dbReference type="Proteomes" id="UP000221734"/>
    </source>
</evidence>
<keyword evidence="5" id="KW-0411">Iron-sulfur</keyword>
<dbReference type="GO" id="GO:0046872">
    <property type="term" value="F:metal ion binding"/>
    <property type="evidence" value="ECO:0007669"/>
    <property type="project" value="UniProtKB-KW"/>
</dbReference>
<dbReference type="EMBL" id="CP049055">
    <property type="protein sequence ID" value="QII13272.1"/>
    <property type="molecule type" value="Genomic_DNA"/>
</dbReference>
<dbReference type="AlphaFoldDB" id="Q1PUP5"/>
<dbReference type="Proteomes" id="UP000501926">
    <property type="component" value="Chromosome"/>
</dbReference>
<evidence type="ECO:0000256" key="5">
    <source>
        <dbReference type="ARBA" id="ARBA00023014"/>
    </source>
</evidence>
<proteinExistence type="predicted"/>
<comment type="cofactor">
    <cofactor evidence="1">
        <name>[4Fe-4S] cluster</name>
        <dbReference type="ChEBI" id="CHEBI:49883"/>
    </cofactor>
</comment>
<dbReference type="PANTHER" id="PTHR43409">
    <property type="entry name" value="ANAEROBIC MAGNESIUM-PROTOPORPHYRIN IX MONOMETHYL ESTER CYCLASE-RELATED"/>
    <property type="match status" value="1"/>
</dbReference>
<accession>Q1PUP5</accession>
<keyword evidence="2" id="KW-0949">S-adenosyl-L-methionine</keyword>
<keyword evidence="4" id="KW-0408">Iron</keyword>
<dbReference type="EMBL" id="CT573074">
    <property type="protein sequence ID" value="CAJ70949.1"/>
    <property type="molecule type" value="Genomic_DNA"/>
</dbReference>
<gene>
    <name evidence="10" type="primary">miaB_4</name>
    <name evidence="9" type="ORF">KsCSTR_38930</name>
    <name evidence="10" type="ORF">KSMBR1_3212</name>
    <name evidence="8" type="ORF">kustb0204</name>
</gene>
<dbReference type="SMART" id="SM00729">
    <property type="entry name" value="Elp3"/>
    <property type="match status" value="1"/>
</dbReference>
<dbReference type="InterPro" id="IPR051198">
    <property type="entry name" value="BchE-like"/>
</dbReference>
<reference evidence="10" key="3">
    <citation type="submission" date="2017-10" db="EMBL/GenBank/DDBJ databases">
        <authorList>
            <person name="Banno H."/>
            <person name="Chua N.-H."/>
        </authorList>
    </citation>
    <scope>NUCLEOTIDE SEQUENCE [LARGE SCALE GENOMIC DNA]</scope>
    <source>
        <strain evidence="10">Kuenenia_mbr1_ru-nijmegen</strain>
    </source>
</reference>
<evidence type="ECO:0000256" key="2">
    <source>
        <dbReference type="ARBA" id="ARBA00022691"/>
    </source>
</evidence>
<dbReference type="InterPro" id="IPR023404">
    <property type="entry name" value="rSAM_horseshoe"/>
</dbReference>
<feature type="domain" description="Radical SAM core" evidence="7">
    <location>
        <begin position="197"/>
        <end position="423"/>
    </location>
</feature>
<dbReference type="GO" id="GO:0031419">
    <property type="term" value="F:cobalamin binding"/>
    <property type="evidence" value="ECO:0007669"/>
    <property type="project" value="InterPro"/>
</dbReference>
<dbReference type="SUPFAM" id="SSF102114">
    <property type="entry name" value="Radical SAM enzymes"/>
    <property type="match status" value="1"/>
</dbReference>
<dbReference type="KEGG" id="kst:KSMBR1_3212"/>
<dbReference type="InterPro" id="IPR006638">
    <property type="entry name" value="Elp3/MiaA/NifB-like_rSAM"/>
</dbReference>
<evidence type="ECO:0000259" key="7">
    <source>
        <dbReference type="PROSITE" id="PS51918"/>
    </source>
</evidence>
<dbReference type="InterPro" id="IPR006158">
    <property type="entry name" value="Cobalamin-bd"/>
</dbReference>
<dbReference type="Gene3D" id="3.80.30.20">
    <property type="entry name" value="tm_1862 like domain"/>
    <property type="match status" value="1"/>
</dbReference>
<dbReference type="GO" id="GO:0051539">
    <property type="term" value="F:4 iron, 4 sulfur cluster binding"/>
    <property type="evidence" value="ECO:0007669"/>
    <property type="project" value="UniProtKB-KW"/>
</dbReference>
<dbReference type="PROSITE" id="PS51918">
    <property type="entry name" value="RADICAL_SAM"/>
    <property type="match status" value="1"/>
</dbReference>
<evidence type="ECO:0000259" key="6">
    <source>
        <dbReference type="PROSITE" id="PS51332"/>
    </source>
</evidence>
<sequence length="480" mass="55747">MNKKVTFIAPYDDLMAYGIRILSSSLRKEGFSTEIIFTPHILKQMDTHSISLLSDAIKEMTHDSFFVGISFFSCHFNAVKALTEAIRNKIRAPIMWGGKHISARPEDAAGFADIVCIGEAEIAIKNLLNAMAKNDNYYDLNGFWFFKDGNFKKNRLAPIIEDLDSLPYPDYSLEGHYLWDGKTMHKMTGELLQAHLKIAEKTVYQTLSSRGCPYSCTYCSTFKALYSDSGYLRFRTAENVIGELKEMKFRFPRMQAITFCDDNFFALKEDQLEKYAALYRNEIGLPFRCLAHAHDVNKKKLEILVNAGMNELQIGIQTGSEKTRKLYKRGPSTDKVLDAVGLIHQFKGRLMPFYDFIIDNPFEEEEDLIETLHMIQKFPRPYHLNVFSLIFLPGTELQKKAQEKGLIIDSTRQFESRKKSYINFLFYLYCRTIPRRIMWILVSKPMLKTMKHKYIVNFLYFMSDSIKRLLKRKADTWAIE</sequence>
<evidence type="ECO:0000256" key="1">
    <source>
        <dbReference type="ARBA" id="ARBA00001966"/>
    </source>
</evidence>
<dbReference type="InterPro" id="IPR058240">
    <property type="entry name" value="rSAM_sf"/>
</dbReference>
<dbReference type="InterPro" id="IPR034466">
    <property type="entry name" value="Methyltransferase_Class_B"/>
</dbReference>
<dbReference type="SFLD" id="SFLDG01123">
    <property type="entry name" value="methyltransferase_(Class_B)"/>
    <property type="match status" value="1"/>
</dbReference>
<keyword evidence="3" id="KW-0479">Metal-binding</keyword>
<evidence type="ECO:0000313" key="10">
    <source>
        <dbReference type="EMBL" id="SOH05689.1"/>
    </source>
</evidence>
<name>Q1PUP5_KUEST</name>
<dbReference type="OrthoDB" id="9801424at2"/>
<feature type="domain" description="B12-binding" evidence="6">
    <location>
        <begin position="2"/>
        <end position="138"/>
    </location>
</feature>
<dbReference type="InterPro" id="IPR007197">
    <property type="entry name" value="rSAM"/>
</dbReference>
<reference evidence="9 12" key="5">
    <citation type="submission" date="2020-02" db="EMBL/GenBank/DDBJ databases">
        <title>Newly sequenced genome of strain CSTR1 showed variability in Candidatus Kuenenia stuttgartiensis genomes.</title>
        <authorList>
            <person name="Ding C."/>
            <person name="Adrian L."/>
        </authorList>
    </citation>
    <scope>NUCLEOTIDE SEQUENCE [LARGE SCALE GENOMIC DNA]</scope>
    <source>
        <strain evidence="9 12">CSTR1</strain>
    </source>
</reference>
<evidence type="ECO:0000256" key="3">
    <source>
        <dbReference type="ARBA" id="ARBA00022723"/>
    </source>
</evidence>
<evidence type="ECO:0000256" key="4">
    <source>
        <dbReference type="ARBA" id="ARBA00023004"/>
    </source>
</evidence>
<reference evidence="8" key="1">
    <citation type="journal article" date="2006" name="Nature">
        <title>Deciphering the evolution and metabolism of an anammox bacterium from a community genome.</title>
        <authorList>
            <person name="Strous M."/>
            <person name="Pelletier E."/>
            <person name="Mangenot S."/>
            <person name="Rattei T."/>
            <person name="Lehner A."/>
            <person name="Taylor M.W."/>
            <person name="Horn M."/>
            <person name="Daims H."/>
            <person name="Bartol-Mavel D."/>
            <person name="Wincker P."/>
            <person name="Barbe V."/>
            <person name="Fonknechten N."/>
            <person name="Vallenet D."/>
            <person name="Segurens B."/>
            <person name="Schenowitz-Truong C."/>
            <person name="Medigue C."/>
            <person name="Collingro A."/>
            <person name="Snel B."/>
            <person name="Dutilh B.E."/>
            <person name="OpDenCamp H.J.M."/>
            <person name="vanDerDrift C."/>
            <person name="Cirpus I."/>
            <person name="vanDePas-Schoonen K.T."/>
            <person name="Harhangi H.R."/>
            <person name="vanNiftrik L."/>
            <person name="Schmid M."/>
            <person name="Keltjens J."/>
            <person name="vanDeVossenberg J."/>
            <person name="Kartal B."/>
            <person name="Meier H."/>
            <person name="Frishman D."/>
            <person name="Huynen M.A."/>
            <person name="Mewes H."/>
            <person name="Weissenbach J."/>
            <person name="Jetten M.S.M."/>
            <person name="Wagner M."/>
            <person name="LePaslier D."/>
        </authorList>
    </citation>
    <scope>NUCLEOTIDE SEQUENCE</scope>
</reference>
<evidence type="ECO:0000313" key="12">
    <source>
        <dbReference type="Proteomes" id="UP000501926"/>
    </source>
</evidence>
<dbReference type="SFLD" id="SFLDG01082">
    <property type="entry name" value="B12-binding_domain_containing"/>
    <property type="match status" value="1"/>
</dbReference>
<reference evidence="11" key="4">
    <citation type="submission" date="2017-10" db="EMBL/GenBank/DDBJ databases">
        <authorList>
            <person name="Frank J."/>
        </authorList>
    </citation>
    <scope>NUCLEOTIDE SEQUENCE [LARGE SCALE GENOMIC DNA]</scope>
</reference>
<keyword evidence="11" id="KW-1185">Reference proteome</keyword>
<evidence type="ECO:0000313" key="9">
    <source>
        <dbReference type="EMBL" id="QII13272.1"/>
    </source>
</evidence>
<dbReference type="Pfam" id="PF04055">
    <property type="entry name" value="Radical_SAM"/>
    <property type="match status" value="1"/>
</dbReference>
<dbReference type="EMBL" id="LT934425">
    <property type="protein sequence ID" value="SOH05689.1"/>
    <property type="molecule type" value="Genomic_DNA"/>
</dbReference>
<dbReference type="Pfam" id="PF02310">
    <property type="entry name" value="B12-binding"/>
    <property type="match status" value="1"/>
</dbReference>
<dbReference type="SFLD" id="SFLDS00029">
    <property type="entry name" value="Radical_SAM"/>
    <property type="match status" value="1"/>
</dbReference>
<protein>
    <submittedName>
        <fullName evidence="8">Uncharacterized protein</fullName>
    </submittedName>
</protein>
<dbReference type="CDD" id="cd01335">
    <property type="entry name" value="Radical_SAM"/>
    <property type="match status" value="1"/>
</dbReference>
<dbReference type="Proteomes" id="UP000221734">
    <property type="component" value="Chromosome Kuenenia_stuttgartiensis_MBR1"/>
</dbReference>
<dbReference type="RefSeq" id="WP_099326227.1">
    <property type="nucleotide sequence ID" value="NZ_CP049055.1"/>
</dbReference>
<organism evidence="8">
    <name type="scientific">Kuenenia stuttgartiensis</name>
    <dbReference type="NCBI Taxonomy" id="174633"/>
    <lineage>
        <taxon>Bacteria</taxon>
        <taxon>Pseudomonadati</taxon>
        <taxon>Planctomycetota</taxon>
        <taxon>Candidatus Brocadiia</taxon>
        <taxon>Candidatus Brocadiales</taxon>
        <taxon>Candidatus Brocadiaceae</taxon>
        <taxon>Candidatus Kuenenia</taxon>
    </lineage>
</organism>
<dbReference type="GO" id="GO:0003824">
    <property type="term" value="F:catalytic activity"/>
    <property type="evidence" value="ECO:0007669"/>
    <property type="project" value="InterPro"/>
</dbReference>
<dbReference type="PROSITE" id="PS51332">
    <property type="entry name" value="B12_BINDING"/>
    <property type="match status" value="1"/>
</dbReference>
<reference evidence="8" key="2">
    <citation type="submission" date="2006-01" db="EMBL/GenBank/DDBJ databases">
        <authorList>
            <person name="Genoscope"/>
        </authorList>
    </citation>
    <scope>NUCLEOTIDE SEQUENCE</scope>
</reference>
<dbReference type="Gene3D" id="3.40.50.280">
    <property type="entry name" value="Cobalamin-binding domain"/>
    <property type="match status" value="1"/>
</dbReference>